<dbReference type="EMBL" id="CR940352">
    <property type="protein sequence ID" value="CAI75741.1"/>
    <property type="molecule type" value="Genomic_DNA"/>
</dbReference>
<keyword evidence="4" id="KW-1185">Reference proteome</keyword>
<dbReference type="GO" id="GO:0003684">
    <property type="term" value="F:damaged DNA binding"/>
    <property type="evidence" value="ECO:0007669"/>
    <property type="project" value="InterPro"/>
</dbReference>
<dbReference type="PANTHER" id="PTHR12135:SF0">
    <property type="entry name" value="DNA REPAIR PROTEIN COMPLEMENTING XP-C CELLS"/>
    <property type="match status" value="1"/>
</dbReference>
<dbReference type="Pfam" id="PF10403">
    <property type="entry name" value="BHD_1"/>
    <property type="match status" value="1"/>
</dbReference>
<dbReference type="SMART" id="SM01032">
    <property type="entry name" value="BHD_3"/>
    <property type="match status" value="1"/>
</dbReference>
<dbReference type="GO" id="GO:0005737">
    <property type="term" value="C:cytoplasm"/>
    <property type="evidence" value="ECO:0007669"/>
    <property type="project" value="TreeGrafter"/>
</dbReference>
<organism evidence="3 4">
    <name type="scientific">Theileria annulata</name>
    <dbReference type="NCBI Taxonomy" id="5874"/>
    <lineage>
        <taxon>Eukaryota</taxon>
        <taxon>Sar</taxon>
        <taxon>Alveolata</taxon>
        <taxon>Apicomplexa</taxon>
        <taxon>Aconoidasida</taxon>
        <taxon>Piroplasmida</taxon>
        <taxon>Theileriidae</taxon>
        <taxon>Theileria</taxon>
    </lineage>
</organism>
<evidence type="ECO:0000313" key="3">
    <source>
        <dbReference type="EMBL" id="CAI75741.1"/>
    </source>
</evidence>
<protein>
    <submittedName>
        <fullName evidence="3">Uncharacterized protein</fullName>
    </submittedName>
</protein>
<dbReference type="InterPro" id="IPR004583">
    <property type="entry name" value="DNA_repair_Rad4"/>
</dbReference>
<proteinExistence type="predicted"/>
<dbReference type="SMART" id="SM01030">
    <property type="entry name" value="BHD_1"/>
    <property type="match status" value="1"/>
</dbReference>
<dbReference type="InterPro" id="IPR018328">
    <property type="entry name" value="Rad4_beta-hairpin_dom3"/>
</dbReference>
<accession>Q4UBR0</accession>
<sequence length="630" mass="74051">MSSDFGGFDLHIQALEEWYKILTKGLKGDISPIKHKDLPKNKEKYNKTIESYKEKCLALCFVVNVSFINSVTESALFKSLCVSFFDKYYNDQYEPFLIFKFLTSNFKPTVEYSYIKMSSLKKGEYLFRLLRYYQNQIYYFRALQKFKAHYDIITMGIWCEFFDTKDRFWKYVDFSEPKFDNSAYSYSGSPRSNDKSYLSRPVKKLKDKNVNSNILSNDREIPFENNSESSYKGYLYIQRGRKMFIYSKNNRLEVKAIVLFPEYNYKTSRMLYVKEFPFELVNTAHSLKVSIANSNSGVTGSDKNLFILSCNICGIVSEITPKYVQECLLYQRKRSFIQWFEQFLQSINQRRISGLTSSFDKSGLNALNLAERLDVHLINANMLEKVDAKLIKTLTKTYPLPTKKAHFTNHPIYVLKSQIKKGVLSEGPPLTTFGNDLVYLRESLVEIKTKLGWYKENRRVIPDSKPIRTTESTHKIYEYYSFDQTEELKQEHIDEIDKFTINLSGNRHVPKNSVYIKSEYYENLEKILKRNRIFFKRAFSSLRYEGGTLKPKIDGVLISPSGLESFLKLYNEYVELISKNELFEDLEIAKFWKTVFKRLLNAPPVNKPQRYYAICSKINAETDEFLNQLN</sequence>
<evidence type="ECO:0000313" key="4">
    <source>
        <dbReference type="Proteomes" id="UP000001950"/>
    </source>
</evidence>
<gene>
    <name evidence="3" type="ORF">TA05020</name>
</gene>
<dbReference type="GO" id="GO:0006298">
    <property type="term" value="P:mismatch repair"/>
    <property type="evidence" value="ECO:0007669"/>
    <property type="project" value="TreeGrafter"/>
</dbReference>
<dbReference type="InParanoid" id="Q4UBR0"/>
<dbReference type="AlphaFoldDB" id="Q4UBR0"/>
<evidence type="ECO:0000259" key="1">
    <source>
        <dbReference type="SMART" id="SM01030"/>
    </source>
</evidence>
<dbReference type="GO" id="GO:0071942">
    <property type="term" value="C:XPC complex"/>
    <property type="evidence" value="ECO:0007669"/>
    <property type="project" value="TreeGrafter"/>
</dbReference>
<dbReference type="GO" id="GO:0006289">
    <property type="term" value="P:nucleotide-excision repair"/>
    <property type="evidence" value="ECO:0007669"/>
    <property type="project" value="InterPro"/>
</dbReference>
<dbReference type="OrthoDB" id="361397at2759"/>
<dbReference type="GO" id="GO:0000111">
    <property type="term" value="C:nucleotide-excision repair factor 2 complex"/>
    <property type="evidence" value="ECO:0007669"/>
    <property type="project" value="TreeGrafter"/>
</dbReference>
<dbReference type="GeneID" id="3864706"/>
<dbReference type="OMA" id="CEFFDTK"/>
<feature type="domain" description="Rad4 beta-hairpin" evidence="1">
    <location>
        <begin position="396"/>
        <end position="445"/>
    </location>
</feature>
<dbReference type="GO" id="GO:0003697">
    <property type="term" value="F:single-stranded DNA binding"/>
    <property type="evidence" value="ECO:0007669"/>
    <property type="project" value="TreeGrafter"/>
</dbReference>
<dbReference type="KEGG" id="tan:TA05020"/>
<dbReference type="PANTHER" id="PTHR12135">
    <property type="entry name" value="DNA REPAIR PROTEIN XP-C / RAD4"/>
    <property type="match status" value="1"/>
</dbReference>
<dbReference type="Proteomes" id="UP000001950">
    <property type="component" value="Chromosome 3"/>
</dbReference>
<reference evidence="3 4" key="1">
    <citation type="journal article" date="2005" name="Science">
        <title>Genome of the host-cell transforming parasite Theileria annulata compared with T. parva.</title>
        <authorList>
            <person name="Pain A."/>
            <person name="Renauld H."/>
            <person name="Berriman M."/>
            <person name="Murphy L."/>
            <person name="Yeats C.A."/>
            <person name="Weir W."/>
            <person name="Kerhornou A."/>
            <person name="Aslett M."/>
            <person name="Bishop R."/>
            <person name="Bouchier C."/>
            <person name="Cochet M."/>
            <person name="Coulson R.M.R."/>
            <person name="Cronin A."/>
            <person name="de Villiers E.P."/>
            <person name="Fraser A."/>
            <person name="Fosker N."/>
            <person name="Gardner M."/>
            <person name="Goble A."/>
            <person name="Griffiths-Jones S."/>
            <person name="Harris D.E."/>
            <person name="Katzer F."/>
            <person name="Larke N."/>
            <person name="Lord A."/>
            <person name="Maser P."/>
            <person name="McKellar S."/>
            <person name="Mooney P."/>
            <person name="Morton F."/>
            <person name="Nene V."/>
            <person name="O'Neil S."/>
            <person name="Price C."/>
            <person name="Quail M.A."/>
            <person name="Rabbinowitsch E."/>
            <person name="Rawlings N.D."/>
            <person name="Rutter S."/>
            <person name="Saunders D."/>
            <person name="Seeger K."/>
            <person name="Shah T."/>
            <person name="Squares R."/>
            <person name="Squares S."/>
            <person name="Tivey A."/>
            <person name="Walker A.R."/>
            <person name="Woodward J."/>
            <person name="Dobbelaere D.A.E."/>
            <person name="Langsley G."/>
            <person name="Rajandream M.A."/>
            <person name="McKeever D."/>
            <person name="Shiels B."/>
            <person name="Tait A."/>
            <person name="Barrell B.G."/>
            <person name="Hall N."/>
        </authorList>
    </citation>
    <scope>NUCLEOTIDE SEQUENCE [LARGE SCALE GENOMIC DNA]</scope>
    <source>
        <strain evidence="4">Ankara</strain>
    </source>
</reference>
<dbReference type="InterPro" id="IPR018326">
    <property type="entry name" value="Rad4_beta-hairpin_dom1"/>
</dbReference>
<feature type="domain" description="Rad4 beta-hairpin" evidence="2">
    <location>
        <begin position="509"/>
        <end position="570"/>
    </location>
</feature>
<dbReference type="STRING" id="5874.Q4UBR0"/>
<evidence type="ECO:0000259" key="2">
    <source>
        <dbReference type="SMART" id="SM01032"/>
    </source>
</evidence>
<dbReference type="VEuPathDB" id="PiroplasmaDB:TA05020"/>
<dbReference type="eggNOG" id="KOG2179">
    <property type="taxonomic scope" value="Eukaryota"/>
</dbReference>
<name>Q4UBR0_THEAN</name>
<dbReference type="RefSeq" id="XP_955217.1">
    <property type="nucleotide sequence ID" value="XM_950124.1"/>
</dbReference>